<gene>
    <name evidence="2" type="ORF">PISL3812_09500</name>
</gene>
<name>A0A0U1MBR2_TALIS</name>
<protein>
    <submittedName>
        <fullName evidence="2">Uncharacterized protein</fullName>
    </submittedName>
</protein>
<dbReference type="AlphaFoldDB" id="A0A0U1MBR2"/>
<evidence type="ECO:0000313" key="3">
    <source>
        <dbReference type="Proteomes" id="UP000054383"/>
    </source>
</evidence>
<organism evidence="2 3">
    <name type="scientific">Talaromyces islandicus</name>
    <name type="common">Penicillium islandicum</name>
    <dbReference type="NCBI Taxonomy" id="28573"/>
    <lineage>
        <taxon>Eukaryota</taxon>
        <taxon>Fungi</taxon>
        <taxon>Dikarya</taxon>
        <taxon>Ascomycota</taxon>
        <taxon>Pezizomycotina</taxon>
        <taxon>Eurotiomycetes</taxon>
        <taxon>Eurotiomycetidae</taxon>
        <taxon>Eurotiales</taxon>
        <taxon>Trichocomaceae</taxon>
        <taxon>Talaromyces</taxon>
        <taxon>Talaromyces sect. Islandici</taxon>
    </lineage>
</organism>
<feature type="compositionally biased region" description="Polar residues" evidence="1">
    <location>
        <begin position="1"/>
        <end position="19"/>
    </location>
</feature>
<accession>A0A0U1MBR2</accession>
<proteinExistence type="predicted"/>
<dbReference type="Proteomes" id="UP000054383">
    <property type="component" value="Unassembled WGS sequence"/>
</dbReference>
<sequence length="166" mass="18384">MPNKVPPNSNSNALNNTVQRGGVRNRAEAVNNDNIELAEIRYGQIANIASSKPSLWFILNHKKESNAAEINQKCLFQGMDRIYKNDETLQYNLLPDVPISVVEAKATSDGSNTYVLLAQHAEQSKWALLRGVSMDRLVQGETAVVHLADSLPQGRHRCATWSTQGE</sequence>
<keyword evidence="3" id="KW-1185">Reference proteome</keyword>
<reference evidence="2 3" key="1">
    <citation type="submission" date="2015-04" db="EMBL/GenBank/DDBJ databases">
        <authorList>
            <person name="Syromyatnikov M.Y."/>
            <person name="Popov V.N."/>
        </authorList>
    </citation>
    <scope>NUCLEOTIDE SEQUENCE [LARGE SCALE GENOMIC DNA]</scope>
    <source>
        <strain evidence="2">WF-38-12</strain>
    </source>
</reference>
<feature type="region of interest" description="Disordered" evidence="1">
    <location>
        <begin position="1"/>
        <end position="22"/>
    </location>
</feature>
<evidence type="ECO:0000256" key="1">
    <source>
        <dbReference type="SAM" id="MobiDB-lite"/>
    </source>
</evidence>
<evidence type="ECO:0000313" key="2">
    <source>
        <dbReference type="EMBL" id="CRG92440.1"/>
    </source>
</evidence>
<dbReference type="EMBL" id="CVMT01000012">
    <property type="protein sequence ID" value="CRG92440.1"/>
    <property type="molecule type" value="Genomic_DNA"/>
</dbReference>
<dbReference type="OrthoDB" id="10469110at2759"/>